<proteinExistence type="predicted"/>
<reference evidence="2" key="1">
    <citation type="submission" date="2023-05" db="EMBL/GenBank/DDBJ databases">
        <title>Nepenthes gracilis genome sequencing.</title>
        <authorList>
            <person name="Fukushima K."/>
        </authorList>
    </citation>
    <scope>NUCLEOTIDE SEQUENCE</scope>
    <source>
        <strain evidence="2">SING2019-196</strain>
    </source>
</reference>
<dbReference type="EMBL" id="BSYO01000015">
    <property type="protein sequence ID" value="GMH15351.1"/>
    <property type="molecule type" value="Genomic_DNA"/>
</dbReference>
<dbReference type="InterPro" id="IPR039316">
    <property type="entry name" value="CLE25/26"/>
</dbReference>
<comment type="caution">
    <text evidence="2">The sequence shown here is derived from an EMBL/GenBank/DDBJ whole genome shotgun (WGS) entry which is preliminary data.</text>
</comment>
<feature type="compositionally biased region" description="Polar residues" evidence="1">
    <location>
        <begin position="60"/>
        <end position="70"/>
    </location>
</feature>
<sequence>MIFLAGVIASKEIRKAAVVASPYMEVSRRGRLVVQPKMDANYMSERSVPDGSDPIHNRRAGNSRQPPGRA</sequence>
<dbReference type="AlphaFoldDB" id="A0AAD3SS38"/>
<protein>
    <recommendedName>
        <fullName evidence="4">CLAVATA3/ESR (CLE)-related protein 25-like</fullName>
    </recommendedName>
</protein>
<keyword evidence="3" id="KW-1185">Reference proteome</keyword>
<evidence type="ECO:0000313" key="3">
    <source>
        <dbReference type="Proteomes" id="UP001279734"/>
    </source>
</evidence>
<dbReference type="PANTHER" id="PTHR34277:SF2">
    <property type="entry name" value="CLAVATA3_ESR (CLE)-RELATED PROTEIN 26"/>
    <property type="match status" value="1"/>
</dbReference>
<gene>
    <name evidence="2" type="ORF">Nepgr_017192</name>
</gene>
<organism evidence="2 3">
    <name type="scientific">Nepenthes gracilis</name>
    <name type="common">Slender pitcher plant</name>
    <dbReference type="NCBI Taxonomy" id="150966"/>
    <lineage>
        <taxon>Eukaryota</taxon>
        <taxon>Viridiplantae</taxon>
        <taxon>Streptophyta</taxon>
        <taxon>Embryophyta</taxon>
        <taxon>Tracheophyta</taxon>
        <taxon>Spermatophyta</taxon>
        <taxon>Magnoliopsida</taxon>
        <taxon>eudicotyledons</taxon>
        <taxon>Gunneridae</taxon>
        <taxon>Pentapetalae</taxon>
        <taxon>Caryophyllales</taxon>
        <taxon>Nepenthaceae</taxon>
        <taxon>Nepenthes</taxon>
    </lineage>
</organism>
<feature type="region of interest" description="Disordered" evidence="1">
    <location>
        <begin position="42"/>
        <end position="70"/>
    </location>
</feature>
<name>A0AAD3SS38_NEPGR</name>
<accession>A0AAD3SS38</accession>
<evidence type="ECO:0000313" key="2">
    <source>
        <dbReference type="EMBL" id="GMH15351.1"/>
    </source>
</evidence>
<evidence type="ECO:0008006" key="4">
    <source>
        <dbReference type="Google" id="ProtNLM"/>
    </source>
</evidence>
<evidence type="ECO:0000256" key="1">
    <source>
        <dbReference type="SAM" id="MobiDB-lite"/>
    </source>
</evidence>
<dbReference type="Proteomes" id="UP001279734">
    <property type="component" value="Unassembled WGS sequence"/>
</dbReference>
<dbReference type="PANTHER" id="PTHR34277">
    <property type="entry name" value="CLAVATA3/ESR (CLE)-RELATED PROTEIN 26"/>
    <property type="match status" value="1"/>
</dbReference>